<accession>A0ABR8DNN9</accession>
<dbReference type="SUPFAM" id="SSF160975">
    <property type="entry name" value="AF1531-like"/>
    <property type="match status" value="1"/>
</dbReference>
<dbReference type="EMBL" id="JACJSI010000029">
    <property type="protein sequence ID" value="MBD2531054.1"/>
    <property type="molecule type" value="Genomic_DNA"/>
</dbReference>
<comment type="caution">
    <text evidence="1">The sequence shown here is derived from an EMBL/GenBank/DDBJ whole genome shotgun (WGS) entry which is preliminary data.</text>
</comment>
<name>A0ABR8DNN9_9NOSO</name>
<organism evidence="1 2">
    <name type="scientific">Nostoc flagelliforme FACHB-838</name>
    <dbReference type="NCBI Taxonomy" id="2692904"/>
    <lineage>
        <taxon>Bacteria</taxon>
        <taxon>Bacillati</taxon>
        <taxon>Cyanobacteriota</taxon>
        <taxon>Cyanophyceae</taxon>
        <taxon>Nostocales</taxon>
        <taxon>Nostocaceae</taxon>
        <taxon>Nostoc</taxon>
    </lineage>
</organism>
<gene>
    <name evidence="1" type="ORF">H6G97_16280</name>
</gene>
<evidence type="ECO:0000313" key="2">
    <source>
        <dbReference type="Proteomes" id="UP000623440"/>
    </source>
</evidence>
<evidence type="ECO:0000313" key="1">
    <source>
        <dbReference type="EMBL" id="MBD2531054.1"/>
    </source>
</evidence>
<dbReference type="RefSeq" id="WP_190941766.1">
    <property type="nucleotide sequence ID" value="NZ_JACJSI010000029.1"/>
</dbReference>
<dbReference type="Proteomes" id="UP000623440">
    <property type="component" value="Unassembled WGS sequence"/>
</dbReference>
<proteinExistence type="predicted"/>
<keyword evidence="2" id="KW-1185">Reference proteome</keyword>
<sequence length="178" mass="20624">MYKNIESGPGKIFLSQIKTPQVGLHNFDKKELSKLSQSLNDLKYNLALPIVSLSDEEDKFFLMTGLPIYESAIKSGLEQIWVFLIAHKKHEVEKLIEQFALQSKLNDQVIDSEDIKNFVEFLNNPESILTKIRGRGEKYAKKIESKRPYNSAEDIQKQLGPKQSLYWLTAYKEWKNQS</sequence>
<reference evidence="1 2" key="1">
    <citation type="journal article" date="2020" name="ISME J.">
        <title>Comparative genomics reveals insights into cyanobacterial evolution and habitat adaptation.</title>
        <authorList>
            <person name="Chen M.Y."/>
            <person name="Teng W.K."/>
            <person name="Zhao L."/>
            <person name="Hu C.X."/>
            <person name="Zhou Y.K."/>
            <person name="Han B.P."/>
            <person name="Song L.R."/>
            <person name="Shu W.S."/>
        </authorList>
    </citation>
    <scope>NUCLEOTIDE SEQUENCE [LARGE SCALE GENOMIC DNA]</scope>
    <source>
        <strain evidence="1 2">FACHB-838</strain>
    </source>
</reference>
<protein>
    <submittedName>
        <fullName evidence="1">Uncharacterized protein</fullName>
    </submittedName>
</protein>